<comment type="caution">
    <text evidence="14">The sequence shown here is derived from an EMBL/GenBank/DDBJ whole genome shotgun (WGS) entry which is preliminary data.</text>
</comment>
<dbReference type="SUPFAM" id="SSF56300">
    <property type="entry name" value="Metallo-dependent phosphatases"/>
    <property type="match status" value="1"/>
</dbReference>
<dbReference type="GO" id="GO:0003993">
    <property type="term" value="F:acid phosphatase activity"/>
    <property type="evidence" value="ECO:0007669"/>
    <property type="project" value="UniProtKB-EC"/>
</dbReference>
<dbReference type="SUPFAM" id="SSF49363">
    <property type="entry name" value="Purple acid phosphatase, N-terminal domain"/>
    <property type="match status" value="1"/>
</dbReference>
<dbReference type="Pfam" id="PF00149">
    <property type="entry name" value="Metallophos"/>
    <property type="match status" value="1"/>
</dbReference>
<keyword evidence="5" id="KW-0732">Signal</keyword>
<gene>
    <name evidence="14" type="ORF">Lalb_Chr20g0111901</name>
</gene>
<comment type="cofactor">
    <cofactor evidence="3">
        <name>Fe cation</name>
        <dbReference type="ChEBI" id="CHEBI:24875"/>
    </cofactor>
</comment>
<keyword evidence="8" id="KW-0325">Glycoprotein</keyword>
<name>A0A6A4NFH0_LUPAL</name>
<dbReference type="InterPro" id="IPR015914">
    <property type="entry name" value="PAPs_N"/>
</dbReference>
<protein>
    <recommendedName>
        <fullName evidence="9">Purple acid phosphatase</fullName>
        <ecNumber evidence="9">3.1.3.2</ecNumber>
    </recommendedName>
</protein>
<evidence type="ECO:0000256" key="4">
    <source>
        <dbReference type="ARBA" id="ARBA00008723"/>
    </source>
</evidence>
<evidence type="ECO:0000259" key="11">
    <source>
        <dbReference type="Pfam" id="PF00149"/>
    </source>
</evidence>
<evidence type="ECO:0000256" key="8">
    <source>
        <dbReference type="ARBA" id="ARBA00023180"/>
    </source>
</evidence>
<dbReference type="GO" id="GO:0046872">
    <property type="term" value="F:metal ion binding"/>
    <property type="evidence" value="ECO:0007669"/>
    <property type="project" value="InterPro"/>
</dbReference>
<dbReference type="AlphaFoldDB" id="A0A6A4NFH0"/>
<dbReference type="InterPro" id="IPR004843">
    <property type="entry name" value="Calcineurin-like_PHP"/>
</dbReference>
<dbReference type="Gene3D" id="2.60.40.380">
    <property type="entry name" value="Purple acid phosphatase-like, N-terminal"/>
    <property type="match status" value="1"/>
</dbReference>
<feature type="domain" description="Calcineurin-like phosphoesterase" evidence="11">
    <location>
        <begin position="175"/>
        <end position="360"/>
    </location>
</feature>
<dbReference type="InterPro" id="IPR029052">
    <property type="entry name" value="Metallo-depent_PP-like"/>
</dbReference>
<dbReference type="PANTHER" id="PTHR22953:SF153">
    <property type="entry name" value="PURPLE ACID PHOSPHATASE"/>
    <property type="match status" value="1"/>
</dbReference>
<evidence type="ECO:0000259" key="12">
    <source>
        <dbReference type="Pfam" id="PF14008"/>
    </source>
</evidence>
<evidence type="ECO:0000256" key="9">
    <source>
        <dbReference type="RuleBase" id="RU361203"/>
    </source>
</evidence>
<dbReference type="PANTHER" id="PTHR22953">
    <property type="entry name" value="ACID PHOSPHATASE RELATED"/>
    <property type="match status" value="1"/>
</dbReference>
<dbReference type="InterPro" id="IPR025733">
    <property type="entry name" value="PAPs_C"/>
</dbReference>
<reference evidence="15" key="1">
    <citation type="journal article" date="2020" name="Nat. Commun.">
        <title>Genome sequence of the cluster root forming white lupin.</title>
        <authorList>
            <person name="Hufnagel B."/>
            <person name="Marques A."/>
            <person name="Soriano A."/>
            <person name="Marques L."/>
            <person name="Divol F."/>
            <person name="Doumas P."/>
            <person name="Sallet E."/>
            <person name="Mancinotti D."/>
            <person name="Carrere S."/>
            <person name="Marande W."/>
            <person name="Arribat S."/>
            <person name="Keller J."/>
            <person name="Huneau C."/>
            <person name="Blein T."/>
            <person name="Aime D."/>
            <person name="Laguerre M."/>
            <person name="Taylor J."/>
            <person name="Schubert V."/>
            <person name="Nelson M."/>
            <person name="Geu-Flores F."/>
            <person name="Crespi M."/>
            <person name="Gallardo-Guerrero K."/>
            <person name="Delaux P.-M."/>
            <person name="Salse J."/>
            <person name="Berges H."/>
            <person name="Guyot R."/>
            <person name="Gouzy J."/>
            <person name="Peret B."/>
        </authorList>
    </citation>
    <scope>NUCLEOTIDE SEQUENCE [LARGE SCALE GENOMIC DNA]</scope>
    <source>
        <strain evidence="15">cv. Amiga</strain>
    </source>
</reference>
<feature type="transmembrane region" description="Helical" evidence="10">
    <location>
        <begin position="21"/>
        <end position="41"/>
    </location>
</feature>
<proteinExistence type="inferred from homology"/>
<keyword evidence="6 9" id="KW-0378">Hydrolase</keyword>
<evidence type="ECO:0000256" key="6">
    <source>
        <dbReference type="ARBA" id="ARBA00022801"/>
    </source>
</evidence>
<dbReference type="EMBL" id="WOCE01000020">
    <property type="protein sequence ID" value="KAE9590843.1"/>
    <property type="molecule type" value="Genomic_DNA"/>
</dbReference>
<dbReference type="InterPro" id="IPR039331">
    <property type="entry name" value="PAPs-like"/>
</dbReference>
<dbReference type="Gene3D" id="3.60.21.10">
    <property type="match status" value="1"/>
</dbReference>
<keyword evidence="10" id="KW-1133">Transmembrane helix</keyword>
<feature type="domain" description="Purple acid phosphatase C-terminal" evidence="12">
    <location>
        <begin position="375"/>
        <end position="438"/>
    </location>
</feature>
<dbReference type="CDD" id="cd00839">
    <property type="entry name" value="MPP_PAPs"/>
    <property type="match status" value="1"/>
</dbReference>
<organism evidence="14 15">
    <name type="scientific">Lupinus albus</name>
    <name type="common">White lupine</name>
    <name type="synonym">Lupinus termis</name>
    <dbReference type="NCBI Taxonomy" id="3870"/>
    <lineage>
        <taxon>Eukaryota</taxon>
        <taxon>Viridiplantae</taxon>
        <taxon>Streptophyta</taxon>
        <taxon>Embryophyta</taxon>
        <taxon>Tracheophyta</taxon>
        <taxon>Spermatophyta</taxon>
        <taxon>Magnoliopsida</taxon>
        <taxon>eudicotyledons</taxon>
        <taxon>Gunneridae</taxon>
        <taxon>Pentapetalae</taxon>
        <taxon>rosids</taxon>
        <taxon>fabids</taxon>
        <taxon>Fabales</taxon>
        <taxon>Fabaceae</taxon>
        <taxon>Papilionoideae</taxon>
        <taxon>50 kb inversion clade</taxon>
        <taxon>genistoids sensu lato</taxon>
        <taxon>core genistoids</taxon>
        <taxon>Genisteae</taxon>
        <taxon>Lupinus</taxon>
    </lineage>
</organism>
<comment type="catalytic activity">
    <reaction evidence="1 9">
        <text>a phosphate monoester + H2O = an alcohol + phosphate</text>
        <dbReference type="Rhea" id="RHEA:15017"/>
        <dbReference type="ChEBI" id="CHEBI:15377"/>
        <dbReference type="ChEBI" id="CHEBI:30879"/>
        <dbReference type="ChEBI" id="CHEBI:43474"/>
        <dbReference type="ChEBI" id="CHEBI:67140"/>
        <dbReference type="EC" id="3.1.3.2"/>
    </reaction>
</comment>
<keyword evidence="10" id="KW-0812">Transmembrane</keyword>
<keyword evidence="15" id="KW-1185">Reference proteome</keyword>
<dbReference type="InterPro" id="IPR041792">
    <property type="entry name" value="MPP_PAP"/>
</dbReference>
<comment type="similarity">
    <text evidence="4 9">Belongs to the metallophosphoesterase superfamily. Purple acid phosphatase family.</text>
</comment>
<evidence type="ECO:0000313" key="14">
    <source>
        <dbReference type="EMBL" id="KAE9590843.1"/>
    </source>
</evidence>
<evidence type="ECO:0000256" key="3">
    <source>
        <dbReference type="ARBA" id="ARBA00001962"/>
    </source>
</evidence>
<feature type="domain" description="Purple acid phosphatase N-terminal" evidence="13">
    <location>
        <begin position="61"/>
        <end position="147"/>
    </location>
</feature>
<comment type="cofactor">
    <cofactor evidence="2">
        <name>Zn(2+)</name>
        <dbReference type="ChEBI" id="CHEBI:29105"/>
    </cofactor>
</comment>
<evidence type="ECO:0000256" key="2">
    <source>
        <dbReference type="ARBA" id="ARBA00001947"/>
    </source>
</evidence>
<dbReference type="Pfam" id="PF16656">
    <property type="entry name" value="Pur_ac_phosph_N"/>
    <property type="match status" value="1"/>
</dbReference>
<evidence type="ECO:0000256" key="7">
    <source>
        <dbReference type="ARBA" id="ARBA00022833"/>
    </source>
</evidence>
<dbReference type="Proteomes" id="UP000447434">
    <property type="component" value="Chromosome 20"/>
</dbReference>
<evidence type="ECO:0000259" key="13">
    <source>
        <dbReference type="Pfam" id="PF16656"/>
    </source>
</evidence>
<accession>A0A6A4NFH0</accession>
<dbReference type="Pfam" id="PF14008">
    <property type="entry name" value="Metallophos_C"/>
    <property type="match status" value="1"/>
</dbReference>
<evidence type="ECO:0000256" key="1">
    <source>
        <dbReference type="ARBA" id="ARBA00000032"/>
    </source>
</evidence>
<dbReference type="OrthoDB" id="45007at2759"/>
<evidence type="ECO:0000256" key="5">
    <source>
        <dbReference type="ARBA" id="ARBA00022729"/>
    </source>
</evidence>
<keyword evidence="7" id="KW-0862">Zinc</keyword>
<dbReference type="EC" id="3.1.3.2" evidence="9"/>
<evidence type="ECO:0000256" key="10">
    <source>
        <dbReference type="SAM" id="Phobius"/>
    </source>
</evidence>
<evidence type="ECO:0000313" key="15">
    <source>
        <dbReference type="Proteomes" id="UP000447434"/>
    </source>
</evidence>
<dbReference type="InterPro" id="IPR008963">
    <property type="entry name" value="Purple_acid_Pase-like_N"/>
</dbReference>
<keyword evidence="10" id="KW-0472">Membrane</keyword>
<sequence length="453" mass="51779">MKYQSYSVFNLSKTLTMRVRSLISLVFLISGFFEFDVVYSYTRPGPGKTIFTPQSDDDSSPEQVHIYQVGQDKMGISWITQSSTPATVQYGLTPLANSNNATGVTNSYRYLFYKSGEIHNVVIGPLTPNTEYYYRLGDSPKGYSFKTAPSQFPIKFAVSVLRFIYIFMHYAGDLGQTEWTISTLDHINKSNYDMLLLPGDLSYADKHQKLWDSFGRLVDPLASQRPWMVTQGNHEVEKILLLHSEPFTAYNARWKMPYEESGSDSNLYYSFDVAGVHVIMLGSYTDFDSESNQYKWLERDLKKVNRKNTPWLVVLVHAPWYNSNVAHQLEKESVNMKASMEDLLYQARVDVIFEGHVHAYERFTRVYKDKADNCGPIYINIGDGGNREGLATIYIEPQPEISLFREANFGHGTLEVFNATHALWNWHKNDNDEATVSDSVLLTNLSLETSCKV</sequence>